<organism evidence="1">
    <name type="scientific">Anguilla anguilla</name>
    <name type="common">European freshwater eel</name>
    <name type="synonym">Muraena anguilla</name>
    <dbReference type="NCBI Taxonomy" id="7936"/>
    <lineage>
        <taxon>Eukaryota</taxon>
        <taxon>Metazoa</taxon>
        <taxon>Chordata</taxon>
        <taxon>Craniata</taxon>
        <taxon>Vertebrata</taxon>
        <taxon>Euteleostomi</taxon>
        <taxon>Actinopterygii</taxon>
        <taxon>Neopterygii</taxon>
        <taxon>Teleostei</taxon>
        <taxon>Anguilliformes</taxon>
        <taxon>Anguillidae</taxon>
        <taxon>Anguilla</taxon>
    </lineage>
</organism>
<reference evidence="1" key="1">
    <citation type="submission" date="2014-11" db="EMBL/GenBank/DDBJ databases">
        <authorList>
            <person name="Amaro Gonzalez C."/>
        </authorList>
    </citation>
    <scope>NUCLEOTIDE SEQUENCE</scope>
</reference>
<accession>A0A0E9R4L6</accession>
<dbReference type="EMBL" id="GBXM01085172">
    <property type="protein sequence ID" value="JAH23405.1"/>
    <property type="molecule type" value="Transcribed_RNA"/>
</dbReference>
<name>A0A0E9R4L6_ANGAN</name>
<dbReference type="AlphaFoldDB" id="A0A0E9R4L6"/>
<evidence type="ECO:0000313" key="1">
    <source>
        <dbReference type="EMBL" id="JAH23405.1"/>
    </source>
</evidence>
<proteinExistence type="predicted"/>
<reference evidence="1" key="2">
    <citation type="journal article" date="2015" name="Fish Shellfish Immunol.">
        <title>Early steps in the European eel (Anguilla anguilla)-Vibrio vulnificus interaction in the gills: Role of the RtxA13 toxin.</title>
        <authorList>
            <person name="Callol A."/>
            <person name="Pajuelo D."/>
            <person name="Ebbesson L."/>
            <person name="Teles M."/>
            <person name="MacKenzie S."/>
            <person name="Amaro C."/>
        </authorList>
    </citation>
    <scope>NUCLEOTIDE SEQUENCE</scope>
</reference>
<sequence length="43" mass="4988">MRGHCAATLCYVKPSNIDQPRKNNVVYKRAFTTRSCFKNKLVK</sequence>
<protein>
    <submittedName>
        <fullName evidence="1">Uncharacterized protein</fullName>
    </submittedName>
</protein>